<evidence type="ECO:0000313" key="7">
    <source>
        <dbReference type="Proteomes" id="UP000199642"/>
    </source>
</evidence>
<evidence type="ECO:0000259" key="5">
    <source>
        <dbReference type="PROSITE" id="PS51935"/>
    </source>
</evidence>
<organism evidence="6 7">
    <name type="scientific">Algoriphagus hitonicola</name>
    <dbReference type="NCBI Taxonomy" id="435880"/>
    <lineage>
        <taxon>Bacteria</taxon>
        <taxon>Pseudomonadati</taxon>
        <taxon>Bacteroidota</taxon>
        <taxon>Cytophagia</taxon>
        <taxon>Cytophagales</taxon>
        <taxon>Cyclobacteriaceae</taxon>
        <taxon>Algoriphagus</taxon>
    </lineage>
</organism>
<dbReference type="InterPro" id="IPR013423">
    <property type="entry name" value="CHP02594"/>
</dbReference>
<accession>A0A1I2NIT4</accession>
<keyword evidence="4" id="KW-0788">Thiol protease</keyword>
<dbReference type="Gene3D" id="3.90.1720.10">
    <property type="entry name" value="endopeptidase domain like (from Nostoc punctiforme)"/>
    <property type="match status" value="1"/>
</dbReference>
<keyword evidence="7" id="KW-1185">Reference proteome</keyword>
<evidence type="ECO:0000256" key="4">
    <source>
        <dbReference type="ARBA" id="ARBA00022807"/>
    </source>
</evidence>
<evidence type="ECO:0000256" key="1">
    <source>
        <dbReference type="ARBA" id="ARBA00007074"/>
    </source>
</evidence>
<dbReference type="PROSITE" id="PS51935">
    <property type="entry name" value="NLPC_P60"/>
    <property type="match status" value="1"/>
</dbReference>
<dbReference type="Pfam" id="PF05257">
    <property type="entry name" value="CHAP"/>
    <property type="match status" value="1"/>
</dbReference>
<dbReference type="SUPFAM" id="SSF54001">
    <property type="entry name" value="Cysteine proteinases"/>
    <property type="match status" value="1"/>
</dbReference>
<dbReference type="AlphaFoldDB" id="A0A1I2NIT4"/>
<evidence type="ECO:0000313" key="6">
    <source>
        <dbReference type="EMBL" id="SFG02719.1"/>
    </source>
</evidence>
<dbReference type="Gene3D" id="1.10.101.10">
    <property type="entry name" value="PGBD-like superfamily/PGBD"/>
    <property type="match status" value="1"/>
</dbReference>
<dbReference type="EMBL" id="FOPC01000001">
    <property type="protein sequence ID" value="SFG02719.1"/>
    <property type="molecule type" value="Genomic_DNA"/>
</dbReference>
<name>A0A1I2NIT4_9BACT</name>
<dbReference type="NCBIfam" id="TIGR02594">
    <property type="entry name" value="TIGR02594 family protein"/>
    <property type="match status" value="1"/>
</dbReference>
<dbReference type="InterPro" id="IPR038765">
    <property type="entry name" value="Papain-like_cys_pep_sf"/>
</dbReference>
<dbReference type="InterPro" id="IPR036366">
    <property type="entry name" value="PGBDSf"/>
</dbReference>
<keyword evidence="2" id="KW-0645">Protease</keyword>
<protein>
    <submittedName>
        <fullName evidence="6">TIGR02594 family protein</fullName>
    </submittedName>
</protein>
<gene>
    <name evidence="6" type="ORF">SAMN04487988_101102</name>
</gene>
<dbReference type="STRING" id="435880.SAMN04487988_101102"/>
<dbReference type="Pfam" id="PF01471">
    <property type="entry name" value="PG_binding_1"/>
    <property type="match status" value="1"/>
</dbReference>
<reference evidence="7" key="1">
    <citation type="submission" date="2016-10" db="EMBL/GenBank/DDBJ databases">
        <authorList>
            <person name="Varghese N."/>
            <person name="Submissions S."/>
        </authorList>
    </citation>
    <scope>NUCLEOTIDE SEQUENCE [LARGE SCALE GENOMIC DNA]</scope>
    <source>
        <strain evidence="7">DSM 19315</strain>
    </source>
</reference>
<proteinExistence type="inferred from homology"/>
<evidence type="ECO:0000256" key="3">
    <source>
        <dbReference type="ARBA" id="ARBA00022801"/>
    </source>
</evidence>
<dbReference type="InterPro" id="IPR007921">
    <property type="entry name" value="CHAP_dom"/>
</dbReference>
<dbReference type="InterPro" id="IPR036365">
    <property type="entry name" value="PGBD-like_sf"/>
</dbReference>
<dbReference type="InterPro" id="IPR000064">
    <property type="entry name" value="NLP_P60_dom"/>
</dbReference>
<dbReference type="GO" id="GO:0006508">
    <property type="term" value="P:proteolysis"/>
    <property type="evidence" value="ECO:0007669"/>
    <property type="project" value="UniProtKB-KW"/>
</dbReference>
<dbReference type="Proteomes" id="UP000199642">
    <property type="component" value="Unassembled WGS sequence"/>
</dbReference>
<feature type="domain" description="NlpC/P60" evidence="5">
    <location>
        <begin position="29"/>
        <end position="163"/>
    </location>
</feature>
<comment type="similarity">
    <text evidence="1">Belongs to the peptidase C40 family.</text>
</comment>
<dbReference type="InterPro" id="IPR002477">
    <property type="entry name" value="Peptidoglycan-bd-like"/>
</dbReference>
<dbReference type="SUPFAM" id="SSF47090">
    <property type="entry name" value="PGBD-like"/>
    <property type="match status" value="1"/>
</dbReference>
<dbReference type="GO" id="GO:0008234">
    <property type="term" value="F:cysteine-type peptidase activity"/>
    <property type="evidence" value="ECO:0007669"/>
    <property type="project" value="UniProtKB-KW"/>
</dbReference>
<sequence length="243" mass="27239">MYYQSITCILIEVFYLLSQLLFMENLLQIAINEIGVKEIPGTGNNPQIMNYARESGFPDYVSDDVAWCSLFMNWVAQKSGLERSKSLAARSWLNFGIPISNPEPGDVVIFWRGDRDSWTGHVGIFMGFSHDLNRIYCLGGNQGNQVSVTAYGADRLLGFRRLRSDSAVGFSRKNLEKGDTGQEVIFLQDALKQLGFDPGTSDGVFGPKTHQALIDFQSTNSDLTRNGIFDKATREFLTQLLNR</sequence>
<keyword evidence="3" id="KW-0378">Hydrolase</keyword>
<evidence type="ECO:0000256" key="2">
    <source>
        <dbReference type="ARBA" id="ARBA00022670"/>
    </source>
</evidence>